<evidence type="ECO:0000256" key="7">
    <source>
        <dbReference type="ARBA" id="ARBA00022840"/>
    </source>
</evidence>
<evidence type="ECO:0000256" key="9">
    <source>
        <dbReference type="SAM" id="Phobius"/>
    </source>
</evidence>
<accession>A0A6L6YE13</accession>
<dbReference type="CDD" id="cd00130">
    <property type="entry name" value="PAS"/>
    <property type="match status" value="1"/>
</dbReference>
<dbReference type="GO" id="GO:0005524">
    <property type="term" value="F:ATP binding"/>
    <property type="evidence" value="ECO:0007669"/>
    <property type="project" value="UniProtKB-KW"/>
</dbReference>
<dbReference type="GO" id="GO:0000155">
    <property type="term" value="F:phosphorelay sensor kinase activity"/>
    <property type="evidence" value="ECO:0007669"/>
    <property type="project" value="InterPro"/>
</dbReference>
<dbReference type="InterPro" id="IPR013767">
    <property type="entry name" value="PAS_fold"/>
</dbReference>
<dbReference type="Pfam" id="PF00512">
    <property type="entry name" value="HisKA"/>
    <property type="match status" value="1"/>
</dbReference>
<dbReference type="InterPro" id="IPR005467">
    <property type="entry name" value="His_kinase_dom"/>
</dbReference>
<dbReference type="RefSeq" id="WP_160334091.1">
    <property type="nucleotide sequence ID" value="NZ_WSRP01000001.1"/>
</dbReference>
<dbReference type="InterPro" id="IPR036890">
    <property type="entry name" value="HATPase_C_sf"/>
</dbReference>
<dbReference type="SMART" id="SM00388">
    <property type="entry name" value="HisKA"/>
    <property type="match status" value="1"/>
</dbReference>
<dbReference type="SMART" id="SM00387">
    <property type="entry name" value="HATPase_c"/>
    <property type="match status" value="1"/>
</dbReference>
<sequence length="794" mass="88476">MAQQKNLSQNNDLLERFTASFAGLRSHSNLPNGTTPFIWAIAVLLIVIFAAFYLNVRSNNEAILRTNLMKSTAKVADNIEMRLRASSASMARLIERLELDGNTAAVLNKFSRELLNSNPEITLIRLIEPSGKGIESMVNPRLGKRELRQYNYLDYPQVVRDAIADAFLSNRVSISSFWFTPGDSTSPSVVIVYPFTLEDKSYALLSRISLNKLLEESTPSSLRADYEFSLLHGTEEIAGRAAYNPPDDYTIPSYVRAADPLPPSIQLYGCNIVESPLIFASPLIYWLGALMLFLLISLFFLNKEMRKNQADLDRANRELELRRSIEDSISSAIVITDLENKIVYTNPAAQVITGYSEDELQGKTPPYPFWADTSVLPATLLGDPSKLDPAAFPYRFDLLVRRKDDEQLNVLLLATPFYSSYNEHIGWIYMMRDNTIESQSMNLTNDAIASYQRLLNSVMSCISVVSHKPTGTMLGIHNDHYTEQLGNTADGHLAISRACKIPFNPQGSREAEVWVDSLERWFSITEARVTLPGGSHVMLQSAQDITQRKINEKELEDQTNRMENSSRLITLGEMASTITHEINQPLTAITAYANTAIEVIGNAPEVNRGQVLEIYKKIANQAGRIDKIIKNIRAFAKRRPTTLENVPLANVINDTQELGKLIEKKYAGIRIVYELPKVLPNVLCDPVQIMQILMNLIRNAAEAILEAGCTDRTIAVIAKVGANEVELQVADHGPGISDTMKASLFTPFFSTKKNGLGLGLSTCQTIAESHNTRLRVRDNEGGGTVFVFDLKICS</sequence>
<proteinExistence type="predicted"/>
<keyword evidence="7" id="KW-0067">ATP-binding</keyword>
<dbReference type="AlphaFoldDB" id="A0A6L6YE13"/>
<keyword evidence="6" id="KW-0418">Kinase</keyword>
<dbReference type="Proteomes" id="UP000472580">
    <property type="component" value="Unassembled WGS sequence"/>
</dbReference>
<dbReference type="PRINTS" id="PR00344">
    <property type="entry name" value="BCTRLSENSOR"/>
</dbReference>
<dbReference type="EMBL" id="WSRP01000001">
    <property type="protein sequence ID" value="MVX55654.1"/>
    <property type="molecule type" value="Genomic_DNA"/>
</dbReference>
<feature type="domain" description="Histidine kinase" evidence="10">
    <location>
        <begin position="577"/>
        <end position="794"/>
    </location>
</feature>
<keyword evidence="4" id="KW-0808">Transferase</keyword>
<dbReference type="InterPro" id="IPR003661">
    <property type="entry name" value="HisK_dim/P_dom"/>
</dbReference>
<dbReference type="PANTHER" id="PTHR43065:SF10">
    <property type="entry name" value="PEROXIDE STRESS-ACTIVATED HISTIDINE KINASE MAK3"/>
    <property type="match status" value="1"/>
</dbReference>
<comment type="caution">
    <text evidence="12">The sequence shown here is derived from an EMBL/GenBank/DDBJ whole genome shotgun (WGS) entry which is preliminary data.</text>
</comment>
<dbReference type="SUPFAM" id="SSF55785">
    <property type="entry name" value="PYP-like sensor domain (PAS domain)"/>
    <property type="match status" value="1"/>
</dbReference>
<dbReference type="InterPro" id="IPR036097">
    <property type="entry name" value="HisK_dim/P_sf"/>
</dbReference>
<feature type="domain" description="PAS" evidence="11">
    <location>
        <begin position="317"/>
        <end position="364"/>
    </location>
</feature>
<dbReference type="EC" id="2.7.13.3" evidence="2"/>
<keyword evidence="9" id="KW-1133">Transmembrane helix</keyword>
<reference evidence="12 13" key="1">
    <citation type="submission" date="2019-12" db="EMBL/GenBank/DDBJ databases">
        <title>Microbes associate with the intestines of laboratory mice.</title>
        <authorList>
            <person name="Navarre W."/>
            <person name="Wong E."/>
        </authorList>
    </citation>
    <scope>NUCLEOTIDE SEQUENCE [LARGE SCALE GENOMIC DNA]</scope>
    <source>
        <strain evidence="12 13">NM82_D38</strain>
    </source>
</reference>
<dbReference type="NCBIfam" id="TIGR00229">
    <property type="entry name" value="sensory_box"/>
    <property type="match status" value="1"/>
</dbReference>
<evidence type="ECO:0000256" key="2">
    <source>
        <dbReference type="ARBA" id="ARBA00012438"/>
    </source>
</evidence>
<keyword evidence="3" id="KW-0597">Phosphoprotein</keyword>
<evidence type="ECO:0000256" key="8">
    <source>
        <dbReference type="ARBA" id="ARBA00023012"/>
    </source>
</evidence>
<dbReference type="Gene3D" id="3.30.565.10">
    <property type="entry name" value="Histidine kinase-like ATPase, C-terminal domain"/>
    <property type="match status" value="1"/>
</dbReference>
<protein>
    <recommendedName>
        <fullName evidence="2">histidine kinase</fullName>
        <ecNumber evidence="2">2.7.13.3</ecNumber>
    </recommendedName>
</protein>
<gene>
    <name evidence="12" type="ORF">E5987_00310</name>
</gene>
<dbReference type="InterPro" id="IPR003594">
    <property type="entry name" value="HATPase_dom"/>
</dbReference>
<dbReference type="CDD" id="cd00082">
    <property type="entry name" value="HisKA"/>
    <property type="match status" value="1"/>
</dbReference>
<name>A0A6L6YE13_9BURK</name>
<dbReference type="InterPro" id="IPR004358">
    <property type="entry name" value="Sig_transdc_His_kin-like_C"/>
</dbReference>
<evidence type="ECO:0000259" key="11">
    <source>
        <dbReference type="PROSITE" id="PS50112"/>
    </source>
</evidence>
<keyword evidence="9" id="KW-0472">Membrane</keyword>
<evidence type="ECO:0000256" key="1">
    <source>
        <dbReference type="ARBA" id="ARBA00000085"/>
    </source>
</evidence>
<dbReference type="SMART" id="SM00091">
    <property type="entry name" value="PAS"/>
    <property type="match status" value="1"/>
</dbReference>
<evidence type="ECO:0000313" key="13">
    <source>
        <dbReference type="Proteomes" id="UP000472580"/>
    </source>
</evidence>
<dbReference type="SUPFAM" id="SSF47384">
    <property type="entry name" value="Homodimeric domain of signal transducing histidine kinase"/>
    <property type="match status" value="1"/>
</dbReference>
<dbReference type="OrthoDB" id="1931120at2"/>
<dbReference type="Gene3D" id="3.30.450.20">
    <property type="entry name" value="PAS domain"/>
    <property type="match status" value="1"/>
</dbReference>
<dbReference type="InterPro" id="IPR035965">
    <property type="entry name" value="PAS-like_dom_sf"/>
</dbReference>
<feature type="transmembrane region" description="Helical" evidence="9">
    <location>
        <begin position="37"/>
        <end position="56"/>
    </location>
</feature>
<dbReference type="Pfam" id="PF02518">
    <property type="entry name" value="HATPase_c"/>
    <property type="match status" value="1"/>
</dbReference>
<dbReference type="PROSITE" id="PS50109">
    <property type="entry name" value="HIS_KIN"/>
    <property type="match status" value="1"/>
</dbReference>
<organism evidence="12 13">
    <name type="scientific">Parasutterella muris</name>
    <dbReference type="NCBI Taxonomy" id="2565572"/>
    <lineage>
        <taxon>Bacteria</taxon>
        <taxon>Pseudomonadati</taxon>
        <taxon>Pseudomonadota</taxon>
        <taxon>Betaproteobacteria</taxon>
        <taxon>Burkholderiales</taxon>
        <taxon>Sutterellaceae</taxon>
        <taxon>Parasutterella</taxon>
    </lineage>
</organism>
<keyword evidence="9" id="KW-0812">Transmembrane</keyword>
<evidence type="ECO:0000256" key="3">
    <source>
        <dbReference type="ARBA" id="ARBA00022553"/>
    </source>
</evidence>
<dbReference type="SUPFAM" id="SSF55874">
    <property type="entry name" value="ATPase domain of HSP90 chaperone/DNA topoisomerase II/histidine kinase"/>
    <property type="match status" value="1"/>
</dbReference>
<evidence type="ECO:0000313" key="12">
    <source>
        <dbReference type="EMBL" id="MVX55654.1"/>
    </source>
</evidence>
<keyword evidence="5" id="KW-0547">Nucleotide-binding</keyword>
<evidence type="ECO:0000259" key="10">
    <source>
        <dbReference type="PROSITE" id="PS50109"/>
    </source>
</evidence>
<dbReference type="PANTHER" id="PTHR43065">
    <property type="entry name" value="SENSOR HISTIDINE KINASE"/>
    <property type="match status" value="1"/>
</dbReference>
<dbReference type="InterPro" id="IPR000014">
    <property type="entry name" value="PAS"/>
</dbReference>
<evidence type="ECO:0000256" key="6">
    <source>
        <dbReference type="ARBA" id="ARBA00022777"/>
    </source>
</evidence>
<evidence type="ECO:0000256" key="5">
    <source>
        <dbReference type="ARBA" id="ARBA00022741"/>
    </source>
</evidence>
<evidence type="ECO:0000256" key="4">
    <source>
        <dbReference type="ARBA" id="ARBA00022679"/>
    </source>
</evidence>
<feature type="transmembrane region" description="Helical" evidence="9">
    <location>
        <begin position="283"/>
        <end position="301"/>
    </location>
</feature>
<dbReference type="Pfam" id="PF00989">
    <property type="entry name" value="PAS"/>
    <property type="match status" value="1"/>
</dbReference>
<comment type="catalytic activity">
    <reaction evidence="1">
        <text>ATP + protein L-histidine = ADP + protein N-phospho-L-histidine.</text>
        <dbReference type="EC" id="2.7.13.3"/>
    </reaction>
</comment>
<dbReference type="PROSITE" id="PS50112">
    <property type="entry name" value="PAS"/>
    <property type="match status" value="1"/>
</dbReference>
<keyword evidence="13" id="KW-1185">Reference proteome</keyword>
<dbReference type="Gene3D" id="1.10.287.130">
    <property type="match status" value="1"/>
</dbReference>
<keyword evidence="8" id="KW-0902">Two-component regulatory system</keyword>